<dbReference type="EMBL" id="JACCBJ010000001">
    <property type="protein sequence ID" value="NYD76084.1"/>
    <property type="molecule type" value="Genomic_DNA"/>
</dbReference>
<dbReference type="PRINTS" id="PR00455">
    <property type="entry name" value="HTHTETR"/>
</dbReference>
<dbReference type="PANTHER" id="PTHR47506:SF1">
    <property type="entry name" value="HTH-TYPE TRANSCRIPTIONAL REGULATOR YJDC"/>
    <property type="match status" value="1"/>
</dbReference>
<dbReference type="InterPro" id="IPR011075">
    <property type="entry name" value="TetR_C"/>
</dbReference>
<protein>
    <submittedName>
        <fullName evidence="6">AcrR family transcriptional regulator</fullName>
    </submittedName>
</protein>
<sequence length="205" mass="22219">MTEAAAARALTLKGQRTRAKIVDTAALLMFHDGVAGTTIEGVCESAGVGKSQIYHYFSDKNDLVRAVIESQADQVLGGHDPYLSNILGWETWDAWRNFVVDVQRKAQCVGGCPLGSLANELADSDDLTRKVLVRSFQRWEMAFLDAVQQMKDLGLIRQDANNGFIATTLLAALQGGLLLCQTSRDVAPLQSSLNGAIGYLRTFAA</sequence>
<dbReference type="Gene3D" id="1.10.357.10">
    <property type="entry name" value="Tetracycline Repressor, domain 2"/>
    <property type="match status" value="1"/>
</dbReference>
<reference evidence="6 7" key="1">
    <citation type="submission" date="2020-07" db="EMBL/GenBank/DDBJ databases">
        <title>Sequencing the genomes of 1000 actinobacteria strains.</title>
        <authorList>
            <person name="Klenk H.-P."/>
        </authorList>
    </citation>
    <scope>NUCLEOTIDE SEQUENCE [LARGE SCALE GENOMIC DNA]</scope>
    <source>
        <strain evidence="6 7">DSM 23871</strain>
    </source>
</reference>
<accession>A0A852T6C5</accession>
<dbReference type="InterPro" id="IPR009057">
    <property type="entry name" value="Homeodomain-like_sf"/>
</dbReference>
<evidence type="ECO:0000259" key="5">
    <source>
        <dbReference type="PROSITE" id="PS50977"/>
    </source>
</evidence>
<dbReference type="Pfam" id="PF16925">
    <property type="entry name" value="TetR_C_13"/>
    <property type="match status" value="1"/>
</dbReference>
<dbReference type="PROSITE" id="PS50977">
    <property type="entry name" value="HTH_TETR_2"/>
    <property type="match status" value="1"/>
</dbReference>
<organism evidence="6 7">
    <name type="scientific">Leifsonia soli</name>
    <dbReference type="NCBI Taxonomy" id="582665"/>
    <lineage>
        <taxon>Bacteria</taxon>
        <taxon>Bacillati</taxon>
        <taxon>Actinomycetota</taxon>
        <taxon>Actinomycetes</taxon>
        <taxon>Micrococcales</taxon>
        <taxon>Microbacteriaceae</taxon>
        <taxon>Leifsonia</taxon>
    </lineage>
</organism>
<dbReference type="GO" id="GO:0003677">
    <property type="term" value="F:DNA binding"/>
    <property type="evidence" value="ECO:0007669"/>
    <property type="project" value="UniProtKB-UniRule"/>
</dbReference>
<dbReference type="SUPFAM" id="SSF46689">
    <property type="entry name" value="Homeodomain-like"/>
    <property type="match status" value="1"/>
</dbReference>
<evidence type="ECO:0000313" key="6">
    <source>
        <dbReference type="EMBL" id="NYD76084.1"/>
    </source>
</evidence>
<evidence type="ECO:0000256" key="3">
    <source>
        <dbReference type="ARBA" id="ARBA00023163"/>
    </source>
</evidence>
<evidence type="ECO:0000256" key="1">
    <source>
        <dbReference type="ARBA" id="ARBA00023015"/>
    </source>
</evidence>
<keyword evidence="1" id="KW-0805">Transcription regulation</keyword>
<proteinExistence type="predicted"/>
<keyword evidence="7" id="KW-1185">Reference proteome</keyword>
<gene>
    <name evidence="6" type="ORF">BJ963_003603</name>
</gene>
<name>A0A852T6C5_9MICO</name>
<keyword evidence="2 4" id="KW-0238">DNA-binding</keyword>
<dbReference type="InterPro" id="IPR001647">
    <property type="entry name" value="HTH_TetR"/>
</dbReference>
<keyword evidence="3" id="KW-0804">Transcription</keyword>
<dbReference type="AlphaFoldDB" id="A0A852T6C5"/>
<dbReference type="RefSeq" id="WP_179457833.1">
    <property type="nucleotide sequence ID" value="NZ_BAAAPX010000001.1"/>
</dbReference>
<feature type="domain" description="HTH tetR-type" evidence="5">
    <location>
        <begin position="15"/>
        <end position="75"/>
    </location>
</feature>
<dbReference type="Pfam" id="PF00440">
    <property type="entry name" value="TetR_N"/>
    <property type="match status" value="1"/>
</dbReference>
<dbReference type="PANTHER" id="PTHR47506">
    <property type="entry name" value="TRANSCRIPTIONAL REGULATORY PROTEIN"/>
    <property type="match status" value="1"/>
</dbReference>
<evidence type="ECO:0000313" key="7">
    <source>
        <dbReference type="Proteomes" id="UP000589620"/>
    </source>
</evidence>
<dbReference type="SUPFAM" id="SSF48498">
    <property type="entry name" value="Tetracyclin repressor-like, C-terminal domain"/>
    <property type="match status" value="1"/>
</dbReference>
<feature type="DNA-binding region" description="H-T-H motif" evidence="4">
    <location>
        <begin position="38"/>
        <end position="57"/>
    </location>
</feature>
<dbReference type="InterPro" id="IPR036271">
    <property type="entry name" value="Tet_transcr_reg_TetR-rel_C_sf"/>
</dbReference>
<evidence type="ECO:0000256" key="2">
    <source>
        <dbReference type="ARBA" id="ARBA00023125"/>
    </source>
</evidence>
<evidence type="ECO:0000256" key="4">
    <source>
        <dbReference type="PROSITE-ProRule" id="PRU00335"/>
    </source>
</evidence>
<comment type="caution">
    <text evidence="6">The sequence shown here is derived from an EMBL/GenBank/DDBJ whole genome shotgun (WGS) entry which is preliminary data.</text>
</comment>
<dbReference type="Proteomes" id="UP000589620">
    <property type="component" value="Unassembled WGS sequence"/>
</dbReference>